<organism evidence="3">
    <name type="scientific">Strongyloides stercoralis</name>
    <name type="common">Threadworm</name>
    <dbReference type="NCBI Taxonomy" id="6248"/>
    <lineage>
        <taxon>Eukaryota</taxon>
        <taxon>Metazoa</taxon>
        <taxon>Ecdysozoa</taxon>
        <taxon>Nematoda</taxon>
        <taxon>Chromadorea</taxon>
        <taxon>Rhabditida</taxon>
        <taxon>Tylenchina</taxon>
        <taxon>Panagrolaimomorpha</taxon>
        <taxon>Strongyloidoidea</taxon>
        <taxon>Strongyloididae</taxon>
        <taxon>Strongyloides</taxon>
    </lineage>
</organism>
<evidence type="ECO:0000256" key="1">
    <source>
        <dbReference type="SAM" id="MobiDB-lite"/>
    </source>
</evidence>
<proteinExistence type="predicted"/>
<evidence type="ECO:0000313" key="3">
    <source>
        <dbReference type="WBParaSite" id="SSTP_0000149100.1"/>
    </source>
</evidence>
<dbReference type="AlphaFoldDB" id="A0A0K0DW75"/>
<feature type="region of interest" description="Disordered" evidence="1">
    <location>
        <begin position="355"/>
        <end position="387"/>
    </location>
</feature>
<dbReference type="WBParaSite" id="TCONS_00008749.p1">
    <property type="protein sequence ID" value="TCONS_00008749.p1"/>
    <property type="gene ID" value="XLOC_006661"/>
</dbReference>
<dbReference type="Proteomes" id="UP000035681">
    <property type="component" value="Unplaced"/>
</dbReference>
<feature type="region of interest" description="Disordered" evidence="1">
    <location>
        <begin position="406"/>
        <end position="448"/>
    </location>
</feature>
<protein>
    <submittedName>
        <fullName evidence="3">VASt domain-containing protein</fullName>
    </submittedName>
</protein>
<accession>A0A0K0DW75</accession>
<name>A0A0K0DW75_STRER</name>
<feature type="compositionally biased region" description="Polar residues" evidence="1">
    <location>
        <begin position="413"/>
        <end position="428"/>
    </location>
</feature>
<feature type="region of interest" description="Disordered" evidence="1">
    <location>
        <begin position="172"/>
        <end position="237"/>
    </location>
</feature>
<feature type="compositionally biased region" description="Polar residues" evidence="1">
    <location>
        <begin position="435"/>
        <end position="448"/>
    </location>
</feature>
<feature type="compositionally biased region" description="Polar residues" evidence="1">
    <location>
        <begin position="355"/>
        <end position="373"/>
    </location>
</feature>
<keyword evidence="2" id="KW-1185">Reference proteome</keyword>
<evidence type="ECO:0000313" key="2">
    <source>
        <dbReference type="Proteomes" id="UP000035681"/>
    </source>
</evidence>
<sequence length="448" mass="49462">MSIEKKILECSNKIRKLNPGEAFVMSFEVGFFDKTIIDASVTSVSSKKTKNTKYKCSKKSEKCYREKYVGRNKNEIRDKLCTNANLIVQGSVLATKIVKILENLKNTKNSVFSSQERTNTNVPTSGYSLKGWSSNNENIFFEYKDILSPEKKTNSPIYDNIDQIKDKIYEKRNNESELTPTTDSFYTSYDKTSKQQSNITSGSTTKTTTTTYESTESKNDSKNSSPSSTISSNIIPTVSNKHNIKPISPKLNKKIAKLVEIEEKKRKKNEAIKLKNKGLNINISKSPVLSNIKTETVLSQLDVTQKEKPDSSRINSPITTAITAISITDNSSINGSTVNKTMNVNENTCDKKVQNDSLSTVSTHTAESPTNTKVDSKISSTPTTPSVGTVTAISIKDVALDNTIPGKKIENPEISSNALQSNVSSIQTARLPPHIQNQQAQNSKPAES</sequence>
<feature type="compositionally biased region" description="Polar residues" evidence="1">
    <location>
        <begin position="176"/>
        <end position="199"/>
    </location>
</feature>
<reference evidence="3" key="1">
    <citation type="submission" date="2015-08" db="UniProtKB">
        <authorList>
            <consortium name="WormBaseParasite"/>
        </authorList>
    </citation>
    <scope>IDENTIFICATION</scope>
</reference>
<dbReference type="WBParaSite" id="SSTP_0000149100.1">
    <property type="protein sequence ID" value="SSTP_0000149100.1"/>
    <property type="gene ID" value="SSTP_0000149100"/>
</dbReference>
<feature type="compositionally biased region" description="Low complexity" evidence="1">
    <location>
        <begin position="222"/>
        <end position="237"/>
    </location>
</feature>
<feature type="compositionally biased region" description="Low complexity" evidence="1">
    <location>
        <begin position="200"/>
        <end position="214"/>
    </location>
</feature>